<sequence length="163" mass="18525">MDSRSTDKKLFYKLMNRQRGSLKQVVEDLYVGETLYSGTEGILEGFKVHFECLAQNSDDNDFDKIYHSQVKSEISAIINIVSNSPVNPVNLDELTKALKTINKGKAADIFGINIEHVVLGPDSLRTRILEIINIIFSNREIPTCLKRGILTPVFKKRRSKRSR</sequence>
<organism evidence="1 2">
    <name type="scientific">Dreissena polymorpha</name>
    <name type="common">Zebra mussel</name>
    <name type="synonym">Mytilus polymorpha</name>
    <dbReference type="NCBI Taxonomy" id="45954"/>
    <lineage>
        <taxon>Eukaryota</taxon>
        <taxon>Metazoa</taxon>
        <taxon>Spiralia</taxon>
        <taxon>Lophotrochozoa</taxon>
        <taxon>Mollusca</taxon>
        <taxon>Bivalvia</taxon>
        <taxon>Autobranchia</taxon>
        <taxon>Heteroconchia</taxon>
        <taxon>Euheterodonta</taxon>
        <taxon>Imparidentia</taxon>
        <taxon>Neoheterodontei</taxon>
        <taxon>Myida</taxon>
        <taxon>Dreissenoidea</taxon>
        <taxon>Dreissenidae</taxon>
        <taxon>Dreissena</taxon>
    </lineage>
</organism>
<dbReference type="Proteomes" id="UP000828390">
    <property type="component" value="Unassembled WGS sequence"/>
</dbReference>
<accession>A0A9D4HZM1</accession>
<comment type="caution">
    <text evidence="1">The sequence shown here is derived from an EMBL/GenBank/DDBJ whole genome shotgun (WGS) entry which is preliminary data.</text>
</comment>
<gene>
    <name evidence="1" type="ORF">DPMN_043431</name>
</gene>
<evidence type="ECO:0000313" key="2">
    <source>
        <dbReference type="Proteomes" id="UP000828390"/>
    </source>
</evidence>
<name>A0A9D4HZM1_DREPO</name>
<evidence type="ECO:0000313" key="1">
    <source>
        <dbReference type="EMBL" id="KAH3736856.1"/>
    </source>
</evidence>
<dbReference type="EMBL" id="JAIWYP010000011">
    <property type="protein sequence ID" value="KAH3736856.1"/>
    <property type="molecule type" value="Genomic_DNA"/>
</dbReference>
<dbReference type="AlphaFoldDB" id="A0A9D4HZM1"/>
<protein>
    <submittedName>
        <fullName evidence="1">Uncharacterized protein</fullName>
    </submittedName>
</protein>
<proteinExistence type="predicted"/>
<reference evidence="1" key="2">
    <citation type="submission" date="2020-11" db="EMBL/GenBank/DDBJ databases">
        <authorList>
            <person name="McCartney M.A."/>
            <person name="Auch B."/>
            <person name="Kono T."/>
            <person name="Mallez S."/>
            <person name="Becker A."/>
            <person name="Gohl D.M."/>
            <person name="Silverstein K.A.T."/>
            <person name="Koren S."/>
            <person name="Bechman K.B."/>
            <person name="Herman A."/>
            <person name="Abrahante J.E."/>
            <person name="Garbe J."/>
        </authorList>
    </citation>
    <scope>NUCLEOTIDE SEQUENCE</scope>
    <source>
        <strain evidence="1">Duluth1</strain>
        <tissue evidence="1">Whole animal</tissue>
    </source>
</reference>
<reference evidence="1" key="1">
    <citation type="journal article" date="2019" name="bioRxiv">
        <title>The Genome of the Zebra Mussel, Dreissena polymorpha: A Resource for Invasive Species Research.</title>
        <authorList>
            <person name="McCartney M.A."/>
            <person name="Auch B."/>
            <person name="Kono T."/>
            <person name="Mallez S."/>
            <person name="Zhang Y."/>
            <person name="Obille A."/>
            <person name="Becker A."/>
            <person name="Abrahante J.E."/>
            <person name="Garbe J."/>
            <person name="Badalamenti J.P."/>
            <person name="Herman A."/>
            <person name="Mangelson H."/>
            <person name="Liachko I."/>
            <person name="Sullivan S."/>
            <person name="Sone E.D."/>
            <person name="Koren S."/>
            <person name="Silverstein K.A.T."/>
            <person name="Beckman K.B."/>
            <person name="Gohl D.M."/>
        </authorList>
    </citation>
    <scope>NUCLEOTIDE SEQUENCE</scope>
    <source>
        <strain evidence="1">Duluth1</strain>
        <tissue evidence="1">Whole animal</tissue>
    </source>
</reference>
<keyword evidence="2" id="KW-1185">Reference proteome</keyword>